<dbReference type="SUPFAM" id="SSF52540">
    <property type="entry name" value="P-loop containing nucleoside triphosphate hydrolases"/>
    <property type="match status" value="1"/>
</dbReference>
<dbReference type="InterPro" id="IPR000157">
    <property type="entry name" value="TIR_dom"/>
</dbReference>
<dbReference type="GO" id="GO:0004803">
    <property type="term" value="F:transposase activity"/>
    <property type="evidence" value="ECO:0007669"/>
    <property type="project" value="InterPro"/>
</dbReference>
<dbReference type="InterPro" id="IPR002156">
    <property type="entry name" value="RNaseH_domain"/>
</dbReference>
<dbReference type="PANTHER" id="PTHR11017:SF431">
    <property type="entry name" value="ADP-RIBOSYL CYCLASE_CYCLIC ADP-RIBOSE HYDROLASE"/>
    <property type="match status" value="1"/>
</dbReference>
<dbReference type="GO" id="GO:0004523">
    <property type="term" value="F:RNA-DNA hybrid ribonuclease activity"/>
    <property type="evidence" value="ECO:0007669"/>
    <property type="project" value="InterPro"/>
</dbReference>
<dbReference type="InterPro" id="IPR004332">
    <property type="entry name" value="Transposase_MuDR"/>
</dbReference>
<feature type="region of interest" description="Disordered" evidence="8">
    <location>
        <begin position="2145"/>
        <end position="2185"/>
    </location>
</feature>
<feature type="compositionally biased region" description="Basic and acidic residues" evidence="8">
    <location>
        <begin position="2145"/>
        <end position="2169"/>
    </location>
</feature>
<dbReference type="InterPro" id="IPR058192">
    <property type="entry name" value="WHD_ROQ1-like"/>
</dbReference>
<dbReference type="Pfam" id="PF13456">
    <property type="entry name" value="RVT_3"/>
    <property type="match status" value="1"/>
</dbReference>
<organism evidence="10 11">
    <name type="scientific">Glycine soja</name>
    <name type="common">Wild soybean</name>
    <dbReference type="NCBI Taxonomy" id="3848"/>
    <lineage>
        <taxon>Eukaryota</taxon>
        <taxon>Viridiplantae</taxon>
        <taxon>Streptophyta</taxon>
        <taxon>Embryophyta</taxon>
        <taxon>Tracheophyta</taxon>
        <taxon>Spermatophyta</taxon>
        <taxon>Magnoliopsida</taxon>
        <taxon>eudicotyledons</taxon>
        <taxon>Gunneridae</taxon>
        <taxon>Pentapetalae</taxon>
        <taxon>rosids</taxon>
        <taxon>fabids</taxon>
        <taxon>Fabales</taxon>
        <taxon>Fabaceae</taxon>
        <taxon>Papilionoideae</taxon>
        <taxon>50 kb inversion clade</taxon>
        <taxon>NPAAA clade</taxon>
        <taxon>indigoferoid/millettioid clade</taxon>
        <taxon>Phaseoleae</taxon>
        <taxon>Glycine</taxon>
        <taxon>Glycine subgen. Soja</taxon>
    </lineage>
</organism>
<dbReference type="InterPro" id="IPR001207">
    <property type="entry name" value="Transposase_mutator"/>
</dbReference>
<dbReference type="InterPro" id="IPR042197">
    <property type="entry name" value="Apaf_helical"/>
</dbReference>
<dbReference type="Gene3D" id="3.80.10.10">
    <property type="entry name" value="Ribonuclease Inhibitor"/>
    <property type="match status" value="1"/>
</dbReference>
<dbReference type="SUPFAM" id="SSF53098">
    <property type="entry name" value="Ribonuclease H-like"/>
    <property type="match status" value="1"/>
</dbReference>
<dbReference type="SMART" id="SM00255">
    <property type="entry name" value="TIR"/>
    <property type="match status" value="1"/>
</dbReference>
<dbReference type="InterPro" id="IPR027417">
    <property type="entry name" value="P-loop_NTPase"/>
</dbReference>
<dbReference type="InterPro" id="IPR044730">
    <property type="entry name" value="RNase_H-like_dom_plant"/>
</dbReference>
<dbReference type="Pfam" id="PF10551">
    <property type="entry name" value="MULE"/>
    <property type="match status" value="1"/>
</dbReference>
<dbReference type="Pfam" id="PF03108">
    <property type="entry name" value="DBD_Tnp_Mut"/>
    <property type="match status" value="1"/>
</dbReference>
<feature type="compositionally biased region" description="Basic and acidic residues" evidence="8">
    <location>
        <begin position="1359"/>
        <end position="1405"/>
    </location>
</feature>
<keyword evidence="6" id="KW-0238">DNA-binding</keyword>
<keyword evidence="7" id="KW-0233">DNA recombination</keyword>
<dbReference type="InterPro" id="IPR002182">
    <property type="entry name" value="NB-ARC"/>
</dbReference>
<dbReference type="CDD" id="cd06222">
    <property type="entry name" value="RNase_H_like"/>
    <property type="match status" value="1"/>
</dbReference>
<dbReference type="InterPro" id="IPR036390">
    <property type="entry name" value="WH_DNA-bd_sf"/>
</dbReference>
<evidence type="ECO:0000313" key="11">
    <source>
        <dbReference type="Proteomes" id="UP000289340"/>
    </source>
</evidence>
<dbReference type="Gene3D" id="3.40.50.10140">
    <property type="entry name" value="Toll/interleukin-1 receptor homology (TIR) domain"/>
    <property type="match status" value="1"/>
</dbReference>
<evidence type="ECO:0000256" key="8">
    <source>
        <dbReference type="SAM" id="MobiDB-lite"/>
    </source>
</evidence>
<accession>A0A445GHX2</accession>
<dbReference type="InterPro" id="IPR018289">
    <property type="entry name" value="MULE_transposase_dom"/>
</dbReference>
<dbReference type="SUPFAM" id="SSF46785">
    <property type="entry name" value="Winged helix' DNA-binding domain"/>
    <property type="match status" value="1"/>
</dbReference>
<dbReference type="GO" id="GO:0006952">
    <property type="term" value="P:defense response"/>
    <property type="evidence" value="ECO:0007669"/>
    <property type="project" value="UniProtKB-KW"/>
</dbReference>
<feature type="domain" description="TIR" evidence="9">
    <location>
        <begin position="49"/>
        <end position="214"/>
    </location>
</feature>
<protein>
    <submittedName>
        <fullName evidence="10">TMV resistance protein N</fullName>
    </submittedName>
</protein>
<dbReference type="InterPro" id="IPR035897">
    <property type="entry name" value="Toll_tir_struct_dom_sf"/>
</dbReference>
<evidence type="ECO:0000256" key="7">
    <source>
        <dbReference type="ARBA" id="ARBA00023172"/>
    </source>
</evidence>
<feature type="compositionally biased region" description="Basic residues" evidence="8">
    <location>
        <begin position="1924"/>
        <end position="1939"/>
    </location>
</feature>
<dbReference type="InterPro" id="IPR032675">
    <property type="entry name" value="LRR_dom_sf"/>
</dbReference>
<keyword evidence="2" id="KW-0433">Leucine-rich repeat</keyword>
<dbReference type="PRINTS" id="PR00364">
    <property type="entry name" value="DISEASERSIST"/>
</dbReference>
<reference evidence="10 11" key="1">
    <citation type="submission" date="2018-09" db="EMBL/GenBank/DDBJ databases">
        <title>A high-quality reference genome of wild soybean provides a powerful tool to mine soybean genomes.</title>
        <authorList>
            <person name="Xie M."/>
            <person name="Chung C.Y.L."/>
            <person name="Li M.-W."/>
            <person name="Wong F.-L."/>
            <person name="Chan T.-F."/>
            <person name="Lam H.-M."/>
        </authorList>
    </citation>
    <scope>NUCLEOTIDE SEQUENCE [LARGE SCALE GENOMIC DNA]</scope>
    <source>
        <strain evidence="11">cv. W05</strain>
        <tissue evidence="10">Hypocotyl of etiolated seedlings</tissue>
    </source>
</reference>
<feature type="region of interest" description="Disordered" evidence="8">
    <location>
        <begin position="2085"/>
        <end position="2106"/>
    </location>
</feature>
<evidence type="ECO:0000256" key="2">
    <source>
        <dbReference type="ARBA" id="ARBA00022614"/>
    </source>
</evidence>
<evidence type="ECO:0000256" key="1">
    <source>
        <dbReference type="ARBA" id="ARBA00022578"/>
    </source>
</evidence>
<evidence type="ECO:0000259" key="9">
    <source>
        <dbReference type="PROSITE" id="PS50104"/>
    </source>
</evidence>
<dbReference type="Pfam" id="PF01582">
    <property type="entry name" value="TIR"/>
    <property type="match status" value="1"/>
</dbReference>
<dbReference type="FunFam" id="3.40.50.10140:FF:000007">
    <property type="entry name" value="Disease resistance protein (TIR-NBS-LRR class)"/>
    <property type="match status" value="1"/>
</dbReference>
<feature type="region of interest" description="Disordered" evidence="8">
    <location>
        <begin position="1332"/>
        <end position="1430"/>
    </location>
</feature>
<dbReference type="SUPFAM" id="SSF52058">
    <property type="entry name" value="L domain-like"/>
    <property type="match status" value="1"/>
</dbReference>
<dbReference type="Gene3D" id="1.10.8.430">
    <property type="entry name" value="Helical domain of apoptotic protease-activating factors"/>
    <property type="match status" value="1"/>
</dbReference>
<feature type="compositionally biased region" description="Acidic residues" evidence="8">
    <location>
        <begin position="1406"/>
        <end position="1430"/>
    </location>
</feature>
<evidence type="ECO:0000256" key="6">
    <source>
        <dbReference type="ARBA" id="ARBA00023125"/>
    </source>
</evidence>
<evidence type="ECO:0000256" key="4">
    <source>
        <dbReference type="ARBA" id="ARBA00022821"/>
    </source>
</evidence>
<dbReference type="InterPro" id="IPR058546">
    <property type="entry name" value="RPS4B/Roq1-like_LRR"/>
</dbReference>
<evidence type="ECO:0000256" key="5">
    <source>
        <dbReference type="ARBA" id="ARBA00023027"/>
    </source>
</evidence>
<dbReference type="PROSITE" id="PS01007">
    <property type="entry name" value="TRANSPOSASE_MUTATOR"/>
    <property type="match status" value="1"/>
</dbReference>
<gene>
    <name evidence="10" type="ORF">D0Y65_043534</name>
</gene>
<proteinExistence type="predicted"/>
<dbReference type="SUPFAM" id="SSF52200">
    <property type="entry name" value="Toll/Interleukin receptor TIR domain"/>
    <property type="match status" value="1"/>
</dbReference>
<dbReference type="InterPro" id="IPR044974">
    <property type="entry name" value="Disease_R_plants"/>
</dbReference>
<dbReference type="Gene3D" id="3.40.50.300">
    <property type="entry name" value="P-loop containing nucleotide triphosphate hydrolases"/>
    <property type="match status" value="1"/>
</dbReference>
<keyword evidence="4" id="KW-0611">Plant defense</keyword>
<keyword evidence="3" id="KW-0677">Repeat</keyword>
<dbReference type="GO" id="GO:0003677">
    <property type="term" value="F:DNA binding"/>
    <property type="evidence" value="ECO:0007669"/>
    <property type="project" value="UniProtKB-KW"/>
</dbReference>
<dbReference type="Proteomes" id="UP000289340">
    <property type="component" value="Chromosome 16"/>
</dbReference>
<evidence type="ECO:0000256" key="3">
    <source>
        <dbReference type="ARBA" id="ARBA00022737"/>
    </source>
</evidence>
<feature type="region of interest" description="Disordered" evidence="8">
    <location>
        <begin position="1921"/>
        <end position="1948"/>
    </location>
</feature>
<dbReference type="Pfam" id="PF26130">
    <property type="entry name" value="PB1-like"/>
    <property type="match status" value="1"/>
</dbReference>
<dbReference type="InterPro" id="IPR058594">
    <property type="entry name" value="PB1-like_dom_pln"/>
</dbReference>
<keyword evidence="1" id="KW-0815">Transposition</keyword>
<comment type="caution">
    <text evidence="10">The sequence shown here is derived from an EMBL/GenBank/DDBJ whole genome shotgun (WGS) entry which is preliminary data.</text>
</comment>
<keyword evidence="5" id="KW-0520">NAD</keyword>
<dbReference type="InterPro" id="IPR012337">
    <property type="entry name" value="RNaseH-like_sf"/>
</dbReference>
<dbReference type="PROSITE" id="PS50104">
    <property type="entry name" value="TIR"/>
    <property type="match status" value="1"/>
</dbReference>
<dbReference type="Pfam" id="PF23282">
    <property type="entry name" value="WHD_ROQ1"/>
    <property type="match status" value="1"/>
</dbReference>
<dbReference type="Pfam" id="PF23286">
    <property type="entry name" value="LRR_13"/>
    <property type="match status" value="1"/>
</dbReference>
<keyword evidence="11" id="KW-1185">Reference proteome</keyword>
<dbReference type="GO" id="GO:0006313">
    <property type="term" value="P:DNA transposition"/>
    <property type="evidence" value="ECO:0007669"/>
    <property type="project" value="InterPro"/>
</dbReference>
<dbReference type="Pfam" id="PF00931">
    <property type="entry name" value="NB-ARC"/>
    <property type="match status" value="1"/>
</dbReference>
<dbReference type="GO" id="GO:0043531">
    <property type="term" value="F:ADP binding"/>
    <property type="evidence" value="ECO:0007669"/>
    <property type="project" value="InterPro"/>
</dbReference>
<dbReference type="GO" id="GO:0007165">
    <property type="term" value="P:signal transduction"/>
    <property type="evidence" value="ECO:0007669"/>
    <property type="project" value="InterPro"/>
</dbReference>
<dbReference type="EMBL" id="QZWG01000016">
    <property type="protein sequence ID" value="RZB60811.1"/>
    <property type="molecule type" value="Genomic_DNA"/>
</dbReference>
<evidence type="ECO:0000313" key="10">
    <source>
        <dbReference type="EMBL" id="RZB60811.1"/>
    </source>
</evidence>
<name>A0A445GHX2_GLYSO</name>
<sequence>MFDTECKLHLSVSYLFKFDLIWRPNKQPSTFILRFLIMATGSCSSSSSSNYDVFLSFRGEDTRHGFTGYLYKALHDKGIRTFIDEELQRGKEITPELMKAIEDSRVAITVLSEDYASSSFCLDELATIFDQRKRLLVIPVFYKVDPSDVRNQRGSYGEALKKLEGKFQHDPEKLQKWKMALKQVADLSGYHFKEGDGYEFKFIEKIVEQVSRVISLGLLHVADYPVGLESRVLHVRSLLDAGSDDGVHMIGIHGMGGIGKSTLARAVYNVLIIAEKFDGLCFLANVRENSNKHGLERLQEKLLLEILGEKNISLTSKEQGIPIMESRLTGKKILLILDDVDKREQLQAIAGRPGWFGPGSKIIITTRDKQLLTSHEVYITYEVKELDEKDALQLLKWEAFKKEKASPTYVEVEVLHRVVTYASGLPLALEVIGSHLAGQNIQEWESTIKLFKRSPKKEILDILRVSFDALEEEEQKLFLDIACCFKGWRLTEVEHILRDDYEDRMKRHIGVLVKKSLIKVSGWDDVVTIHDMIQEDMGWDGVVTMHDLIQDMGRRIDQQESSKEPGKRRRLWLTKDIIEVLEDNSGSREIEIICQDLCLSEKEAAIEWEGDAFKKMKHLKILIIRNLQFSKGPNCFPEGCRKLTTFPPLNLTSLKRLHLSSCSSLENFPEILGEMKNLTSLKLFDLGLKELPVSFQNLVGLKTLSLGDCGILLLPSNIVMMPKLDILRAKSCEGLQWVKSEEREEKVGSIEIRGLPPNLKEFKARECISLSSSSLSMLSNQELHEAGQTEFLFPGATIPEWFNHHSRGPSSSFWFRNEFPDNVLCLLLARVEYTYQCISKLTVFINGKRHKIIPRGPGSQGTKEKLNYTYLFDFKSYFELDDLSEVALEKEWNHVEITYAGLIENSLVKATGIHVFRQDDIRYDDPYGKRKLEHDLNSFESQPLIKNPRLSRWVGPERIINLLGNAADGALITNAQRRYRHISMDSFCPRCRLVEETCLHALRDCRKVAAFWRSVLPKKLAPKFFKVELLWEYRNDLKFFQRAFRHGVYSIDPSKSMDIVFKRYKDYMRAHASHNLMTRNLLKWNQSPWLLRLNVSGAYDPSSGTAACGGIFRDKDDDRFVLGFSVKLEECWSIDEAEIWGIYHGMKIARKYDIWGLYRDILRQNNIRISLGIARQHDFGKIRVESGSKKAIEFVLDGCPTATSTRQHCFPLSQELKALTSATNHSYFFYTGHNGAADSFAKFGLSMRQQAAMNDNITLVLHHGGRFTPRASDGKVEYIGGEFDVWEDISADCLNAFILYDLVKALDPILEEVPQMLYLECDPIRKAVENEDDLDDVPVAGHEEDVGAGEQTDAGEQMDAGKQRDGGEQRDTDAGEQRDGSEQRDTDAGEQRDGSEQRDAEAGEERDADGEERDVADSEEEKEVDSDETDAEWFINFSCMLNEVEAEVETDGYHSEELNIPISSDDEDEDVEVYPQYSQSSGVGEQKLELGMEFGTLDEFKSALREYSILMGREFKWKKNDKQRARAKCKKAFCDWEIYCAKNEVRNSFQIKTFKHNHNCCREVNNKQANRQWVVIKINTVPSPEGPPQFQRLYICLAGCKKGFVAGCRPFIGLDGCFLKSAFGGNLLSAVGLDGNNHIYVIAYAVVDIENKDNWKWFLTLLHEDLGDYIQNGWNFMSDMQKGLIPALQEVMPGAPHRFCVLHLWKNFTKQWKSKELKGIVWQCAKSTTVAEFEGHMAHLKTINCQAWEYLNKWPKQAWTKAHFSTIPKVDNICNNTCEVFNSRILQYRCKPIITMLEEIRSYIMRTMAARKVKLSGKPGPLCLVQYKRLEKEFHFANQWTPIWCGDNMGLRYEVHMWGNKVEVNLGMPCRHAIATITHKGGKPEDMCHEWLSIEAYNKTYQHFIEPVQGPQYWAQTQYTHPVPPHKKVQRGRPKKNRRRSVDEDNVTGHKLKRKLAEFTCGRCGQTNHNIRSCKNIGVPVRPKKYVAPSTSNEDDHLLSQDEQALNEAEEAAAHVQQDPVEINLSRLICHKIVTWSLWLLKVAEDPFFVAHFEVRIAARLPWWHCRMKLPENAQQLPLADMYKSSEQAAGTEPQSRRRRSNSAWEEEATSSFINPNFFGEEEATLHITKICMVHSCPEMATIRGTDRENTDHRAGVQGEHSAEVQNKEKPKRRVMRPTYLRDYA</sequence>
<dbReference type="PANTHER" id="PTHR11017">
    <property type="entry name" value="LEUCINE-RICH REPEAT-CONTAINING PROTEIN"/>
    <property type="match status" value="1"/>
</dbReference>